<dbReference type="EMBL" id="CM039429">
    <property type="protein sequence ID" value="KAI4349695.1"/>
    <property type="molecule type" value="Genomic_DNA"/>
</dbReference>
<protein>
    <submittedName>
        <fullName evidence="1">Uncharacterized protein</fullName>
    </submittedName>
</protein>
<dbReference type="Proteomes" id="UP000828941">
    <property type="component" value="Chromosome 4"/>
</dbReference>
<evidence type="ECO:0000313" key="2">
    <source>
        <dbReference type="Proteomes" id="UP000828941"/>
    </source>
</evidence>
<keyword evidence="2" id="KW-1185">Reference proteome</keyword>
<sequence length="638" mass="71345">MMDSCECIDSPWPPDELLVKYQYISDVMIALAYFSIPVELIYFVQKSAFFPYRWVLMQFGAFIVLCGLTHFISLWTFSMHTKTVAVVMTIAKVSCAIVSCATALMLVHIIPDLLSVKTRELFLKNRAEELDREMGLILTQEETGRHVRMLTHEIRSTLDRHTILKTTLVELGRTLGLEECALWMPSRSGANLQLSHTLSHHVQVGSTVQTNHPIVNEVFNSPRAMRIPHTCSLARIRPLVGRYLLPEVVAVRVPLLHLSNFQINDWPDLSAKSYSYAIMVLILPTDSPRKWRDHELELVDVVADQVAVALSHAAILEESMRARDQLIEQNVALDLARREAEMAIHARNDFLAVMNHEMRTPMHAIIALSSLLLETELTPEQRVMIETVLKSSNVLATLINDVLDLSRLEDGSLELEMGKFNLHGLLGEVINLIKPIASVKKLPMTLVLAPDVPVFAIGDEKRLMQTLLNVVGNAVKFTKEGYVSIRASVAKPECLQDWRPPEFYPTSSDGHFYIRVQVKDSGCGILPQDIPLLFTKFAQSRSGQARPSSGAGLGLAICKRFVNLMGGHIWIESEGLDKGTTTTFIVKLGICGNPDSLAHQATNRGQAYSGSGDLTGYKPFAKDNDELAFPNRRYQRSL</sequence>
<accession>A0ACB9PMC7</accession>
<proteinExistence type="predicted"/>
<gene>
    <name evidence="1" type="ORF">L6164_010257</name>
</gene>
<reference evidence="1 2" key="1">
    <citation type="journal article" date="2022" name="DNA Res.">
        <title>Chromosomal-level genome assembly of the orchid tree Bauhinia variegata (Leguminosae; Cercidoideae) supports the allotetraploid origin hypothesis of Bauhinia.</title>
        <authorList>
            <person name="Zhong Y."/>
            <person name="Chen Y."/>
            <person name="Zheng D."/>
            <person name="Pang J."/>
            <person name="Liu Y."/>
            <person name="Luo S."/>
            <person name="Meng S."/>
            <person name="Qian L."/>
            <person name="Wei D."/>
            <person name="Dai S."/>
            <person name="Zhou R."/>
        </authorList>
    </citation>
    <scope>NUCLEOTIDE SEQUENCE [LARGE SCALE GENOMIC DNA]</scope>
    <source>
        <strain evidence="1">BV-YZ2020</strain>
    </source>
</reference>
<comment type="caution">
    <text evidence="1">The sequence shown here is derived from an EMBL/GenBank/DDBJ whole genome shotgun (WGS) entry which is preliminary data.</text>
</comment>
<evidence type="ECO:0000313" key="1">
    <source>
        <dbReference type="EMBL" id="KAI4349695.1"/>
    </source>
</evidence>
<name>A0ACB9PMC7_BAUVA</name>
<organism evidence="1 2">
    <name type="scientific">Bauhinia variegata</name>
    <name type="common">Purple orchid tree</name>
    <name type="synonym">Phanera variegata</name>
    <dbReference type="NCBI Taxonomy" id="167791"/>
    <lineage>
        <taxon>Eukaryota</taxon>
        <taxon>Viridiplantae</taxon>
        <taxon>Streptophyta</taxon>
        <taxon>Embryophyta</taxon>
        <taxon>Tracheophyta</taxon>
        <taxon>Spermatophyta</taxon>
        <taxon>Magnoliopsida</taxon>
        <taxon>eudicotyledons</taxon>
        <taxon>Gunneridae</taxon>
        <taxon>Pentapetalae</taxon>
        <taxon>rosids</taxon>
        <taxon>fabids</taxon>
        <taxon>Fabales</taxon>
        <taxon>Fabaceae</taxon>
        <taxon>Cercidoideae</taxon>
        <taxon>Cercideae</taxon>
        <taxon>Bauhiniinae</taxon>
        <taxon>Bauhinia</taxon>
    </lineage>
</organism>